<dbReference type="Proteomes" id="UP001152795">
    <property type="component" value="Unassembled WGS sequence"/>
</dbReference>
<proteinExistence type="predicted"/>
<evidence type="ECO:0000313" key="1">
    <source>
        <dbReference type="EMBL" id="CAB4020442.1"/>
    </source>
</evidence>
<dbReference type="EMBL" id="CACRXK020010957">
    <property type="protein sequence ID" value="CAB4020442.1"/>
    <property type="molecule type" value="Genomic_DNA"/>
</dbReference>
<keyword evidence="2" id="KW-1185">Reference proteome</keyword>
<organism evidence="1 2">
    <name type="scientific">Paramuricea clavata</name>
    <name type="common">Red gorgonian</name>
    <name type="synonym">Violescent sea-whip</name>
    <dbReference type="NCBI Taxonomy" id="317549"/>
    <lineage>
        <taxon>Eukaryota</taxon>
        <taxon>Metazoa</taxon>
        <taxon>Cnidaria</taxon>
        <taxon>Anthozoa</taxon>
        <taxon>Octocorallia</taxon>
        <taxon>Malacalcyonacea</taxon>
        <taxon>Plexauridae</taxon>
        <taxon>Paramuricea</taxon>
    </lineage>
</organism>
<dbReference type="OrthoDB" id="10236673at2759"/>
<name>A0A7D9EX43_PARCT</name>
<accession>A0A7D9EX43</accession>
<dbReference type="AlphaFoldDB" id="A0A7D9EX43"/>
<protein>
    <submittedName>
        <fullName evidence="1">Uncharacterized protein</fullName>
    </submittedName>
</protein>
<evidence type="ECO:0000313" key="2">
    <source>
        <dbReference type="Proteomes" id="UP001152795"/>
    </source>
</evidence>
<comment type="caution">
    <text evidence="1">The sequence shown here is derived from an EMBL/GenBank/DDBJ whole genome shotgun (WGS) entry which is preliminary data.</text>
</comment>
<sequence>MKRSLNASQSKTLYSVNEKLIEKLKNWKELKVDSSGNLKMKVSRQNVWEKQKRMCANLSRFSSLENQLYVVADQGGPLLEHFVLANSAAQERGNIEDLVLSIDEIPNHDIKTSVIELEELPNADEFREKASFESEFQFEASYMKPFVTKSDKDEFLICIALHYTVLVPLSERNQFVNGLKI</sequence>
<reference evidence="1" key="1">
    <citation type="submission" date="2020-04" db="EMBL/GenBank/DDBJ databases">
        <authorList>
            <person name="Alioto T."/>
            <person name="Alioto T."/>
            <person name="Gomez Garrido J."/>
        </authorList>
    </citation>
    <scope>NUCLEOTIDE SEQUENCE</scope>
    <source>
        <strain evidence="1">A484AB</strain>
    </source>
</reference>
<gene>
    <name evidence="1" type="ORF">PACLA_8A014321</name>
</gene>